<evidence type="ECO:0000256" key="1">
    <source>
        <dbReference type="ARBA" id="ARBA00004123"/>
    </source>
</evidence>
<keyword evidence="4" id="KW-0862">Zinc</keyword>
<evidence type="ECO:0000313" key="7">
    <source>
        <dbReference type="EMBL" id="CAF4791325.1"/>
    </source>
</evidence>
<dbReference type="PANTHER" id="PTHR46481">
    <property type="entry name" value="ZINC FINGER BED DOMAIN-CONTAINING PROTEIN 4"/>
    <property type="match status" value="1"/>
</dbReference>
<keyword evidence="3" id="KW-0863">Zinc-finger</keyword>
<evidence type="ECO:0000313" key="8">
    <source>
        <dbReference type="Proteomes" id="UP000663872"/>
    </source>
</evidence>
<keyword evidence="2" id="KW-0479">Metal-binding</keyword>
<dbReference type="InterPro" id="IPR012337">
    <property type="entry name" value="RNaseH-like_sf"/>
</dbReference>
<evidence type="ECO:0000256" key="3">
    <source>
        <dbReference type="ARBA" id="ARBA00022771"/>
    </source>
</evidence>
<protein>
    <submittedName>
        <fullName evidence="6">Uncharacterized protein</fullName>
    </submittedName>
</protein>
<dbReference type="SUPFAM" id="SSF53098">
    <property type="entry name" value="Ribonuclease H-like"/>
    <property type="match status" value="1"/>
</dbReference>
<dbReference type="Proteomes" id="UP000663848">
    <property type="component" value="Unassembled WGS sequence"/>
</dbReference>
<keyword evidence="5" id="KW-0539">Nucleus</keyword>
<evidence type="ECO:0000256" key="4">
    <source>
        <dbReference type="ARBA" id="ARBA00022833"/>
    </source>
</evidence>
<proteinExistence type="predicted"/>
<comment type="caution">
    <text evidence="6">The sequence shown here is derived from an EMBL/GenBank/DDBJ whole genome shotgun (WGS) entry which is preliminary data.</text>
</comment>
<sequence length="335" mass="38776">MASEKWSQFFNFSSIDKNRVNGLCKLCHKNYKDRNGTYKTNGVIDDRATADTASIKNRQNEFVLSITKNLIIKCGLPLNFVEHISFREFLKDCHFKFEPVSAKKLKNAVIPALKNDVLQKIHEIINDANDLTLTIDVWSDRRCRSYLGVTCHFIDNKMIPQAFLIDLALFKSPHTGENILHLTEDILYDLISEKKFLKSLQIMHPQWSRLTNLAYLLAIKIVFWNIKQIQYPVKTQHSTVYDIQLDNFEIINVQYPDDVEDYQGLPKYRLSCFLHSLQLCVRDGVHNASHISKVLEKCRTLSKVSHKSNKIADLFDQMNKILAKQTLQDGIVNIC</sequence>
<dbReference type="InterPro" id="IPR052035">
    <property type="entry name" value="ZnF_BED_domain_contain"/>
</dbReference>
<evidence type="ECO:0000256" key="2">
    <source>
        <dbReference type="ARBA" id="ARBA00022723"/>
    </source>
</evidence>
<dbReference type="GO" id="GO:0008270">
    <property type="term" value="F:zinc ion binding"/>
    <property type="evidence" value="ECO:0007669"/>
    <property type="project" value="UniProtKB-KW"/>
</dbReference>
<dbReference type="EMBL" id="CAJNYT010003500">
    <property type="protein sequence ID" value="CAF3570801.1"/>
    <property type="molecule type" value="Genomic_DNA"/>
</dbReference>
<dbReference type="AlphaFoldDB" id="A0A818L9Y3"/>
<dbReference type="GO" id="GO:0005634">
    <property type="term" value="C:nucleus"/>
    <property type="evidence" value="ECO:0007669"/>
    <property type="project" value="UniProtKB-SubCell"/>
</dbReference>
<evidence type="ECO:0000313" key="6">
    <source>
        <dbReference type="EMBL" id="CAF3570801.1"/>
    </source>
</evidence>
<dbReference type="PANTHER" id="PTHR46481:SF10">
    <property type="entry name" value="ZINC FINGER BED DOMAIN-CONTAINING PROTEIN 39"/>
    <property type="match status" value="1"/>
</dbReference>
<reference evidence="6" key="1">
    <citation type="submission" date="2021-02" db="EMBL/GenBank/DDBJ databases">
        <authorList>
            <person name="Nowell W R."/>
        </authorList>
    </citation>
    <scope>NUCLEOTIDE SEQUENCE</scope>
</reference>
<gene>
    <name evidence="6" type="ORF">GRG538_LOCUS21208</name>
    <name evidence="7" type="ORF">QYT958_LOCUS23301</name>
</gene>
<comment type="subcellular location">
    <subcellularLocation>
        <location evidence="1">Nucleus</location>
    </subcellularLocation>
</comment>
<accession>A0A818L9Y3</accession>
<evidence type="ECO:0000256" key="5">
    <source>
        <dbReference type="ARBA" id="ARBA00023242"/>
    </source>
</evidence>
<organism evidence="6 8">
    <name type="scientific">Rotaria socialis</name>
    <dbReference type="NCBI Taxonomy" id="392032"/>
    <lineage>
        <taxon>Eukaryota</taxon>
        <taxon>Metazoa</taxon>
        <taxon>Spiralia</taxon>
        <taxon>Gnathifera</taxon>
        <taxon>Rotifera</taxon>
        <taxon>Eurotatoria</taxon>
        <taxon>Bdelloidea</taxon>
        <taxon>Philodinida</taxon>
        <taxon>Philodinidae</taxon>
        <taxon>Rotaria</taxon>
    </lineage>
</organism>
<name>A0A818L9Y3_9BILA</name>
<dbReference type="EMBL" id="CAJOBR010004681">
    <property type="protein sequence ID" value="CAF4791325.1"/>
    <property type="molecule type" value="Genomic_DNA"/>
</dbReference>
<dbReference type="Proteomes" id="UP000663872">
    <property type="component" value="Unassembled WGS sequence"/>
</dbReference>